<dbReference type="Pfam" id="PF21880">
    <property type="entry name" value="DUF6916"/>
    <property type="match status" value="1"/>
</dbReference>
<evidence type="ECO:0000313" key="3">
    <source>
        <dbReference type="Proteomes" id="UP000255177"/>
    </source>
</evidence>
<dbReference type="EMBL" id="UIDD01000007">
    <property type="protein sequence ID" value="SUQ63079.1"/>
    <property type="molecule type" value="Genomic_DNA"/>
</dbReference>
<dbReference type="Proteomes" id="UP000255177">
    <property type="component" value="Unassembled WGS sequence"/>
</dbReference>
<gene>
    <name evidence="2" type="ORF">CCOS864_02529</name>
</gene>
<sequence length="114" mass="12437">MSEQNLYLIPSRDELAQAPVQGFVLWLAADQALPLTLLQVLDGTPMSARYECYSAVFALPPAVRLPQAVYRLGGPAGQQWVLLMTPTLPEADGRHTLEVVIHRECQAPPQAVCG</sequence>
<name>A0A380SYL2_9PSED</name>
<evidence type="ECO:0000259" key="1">
    <source>
        <dbReference type="Pfam" id="PF21880"/>
    </source>
</evidence>
<organism evidence="2 3">
    <name type="scientific">Pseudomonas wadenswilerensis</name>
    <dbReference type="NCBI Taxonomy" id="1785161"/>
    <lineage>
        <taxon>Bacteria</taxon>
        <taxon>Pseudomonadati</taxon>
        <taxon>Pseudomonadota</taxon>
        <taxon>Gammaproteobacteria</taxon>
        <taxon>Pseudomonadales</taxon>
        <taxon>Pseudomonadaceae</taxon>
        <taxon>Pseudomonas</taxon>
    </lineage>
</organism>
<dbReference type="AlphaFoldDB" id="A0A380SYL2"/>
<proteinExistence type="predicted"/>
<reference evidence="3" key="1">
    <citation type="submission" date="2018-07" db="EMBL/GenBank/DDBJ databases">
        <authorList>
            <person name="Blom J."/>
        </authorList>
    </citation>
    <scope>NUCLEOTIDE SEQUENCE [LARGE SCALE GENOMIC DNA]</scope>
    <source>
        <strain evidence="3">CCOS 864</strain>
    </source>
</reference>
<accession>A0A380SYL2</accession>
<keyword evidence="3" id="KW-1185">Reference proteome</keyword>
<feature type="domain" description="DUF6916" evidence="1">
    <location>
        <begin position="21"/>
        <end position="100"/>
    </location>
</feature>
<protein>
    <recommendedName>
        <fullName evidence="1">DUF6916 domain-containing protein</fullName>
    </recommendedName>
</protein>
<dbReference type="RefSeq" id="WP_115086656.1">
    <property type="nucleotide sequence ID" value="NZ_CBCSFG010000023.1"/>
</dbReference>
<dbReference type="InterPro" id="IPR054209">
    <property type="entry name" value="DUF6916"/>
</dbReference>
<evidence type="ECO:0000313" key="2">
    <source>
        <dbReference type="EMBL" id="SUQ63079.1"/>
    </source>
</evidence>